<evidence type="ECO:0000313" key="2">
    <source>
        <dbReference type="EMBL" id="GEP53355.1"/>
    </source>
</evidence>
<comment type="caution">
    <text evidence="2">The sequence shown here is derived from an EMBL/GenBank/DDBJ whole genome shotgun (WGS) entry which is preliminary data.</text>
</comment>
<dbReference type="InterPro" id="IPR000182">
    <property type="entry name" value="GNAT_dom"/>
</dbReference>
<gene>
    <name evidence="2" type="ORF">RSO01_05210</name>
</gene>
<dbReference type="RefSeq" id="WP_147145918.1">
    <property type="nucleotide sequence ID" value="NZ_BKAJ01000008.1"/>
</dbReference>
<accession>A0A512N2Z6</accession>
<feature type="domain" description="N-acetyltransferase" evidence="1">
    <location>
        <begin position="18"/>
        <end position="171"/>
    </location>
</feature>
<dbReference type="OrthoDB" id="9807426at2"/>
<dbReference type="CDD" id="cd04301">
    <property type="entry name" value="NAT_SF"/>
    <property type="match status" value="1"/>
</dbReference>
<dbReference type="Gene3D" id="3.40.630.30">
    <property type="match status" value="1"/>
</dbReference>
<evidence type="ECO:0000313" key="3">
    <source>
        <dbReference type="Proteomes" id="UP000321058"/>
    </source>
</evidence>
<proteinExistence type="predicted"/>
<dbReference type="GO" id="GO:0016747">
    <property type="term" value="F:acyltransferase activity, transferring groups other than amino-acyl groups"/>
    <property type="evidence" value="ECO:0007669"/>
    <property type="project" value="InterPro"/>
</dbReference>
<dbReference type="Proteomes" id="UP000321058">
    <property type="component" value="Unassembled WGS sequence"/>
</dbReference>
<protein>
    <recommendedName>
        <fullName evidence="1">N-acetyltransferase domain-containing protein</fullName>
    </recommendedName>
</protein>
<name>A0A512N2Z6_9HYPH</name>
<keyword evidence="3" id="KW-1185">Reference proteome</keyword>
<dbReference type="EMBL" id="BKAJ01000008">
    <property type="protein sequence ID" value="GEP53355.1"/>
    <property type="molecule type" value="Genomic_DNA"/>
</dbReference>
<reference evidence="2 3" key="1">
    <citation type="submission" date="2019-07" db="EMBL/GenBank/DDBJ databases">
        <title>Whole genome shotgun sequence of Reyranella soli NBRC 108950.</title>
        <authorList>
            <person name="Hosoyama A."/>
            <person name="Uohara A."/>
            <person name="Ohji S."/>
            <person name="Ichikawa N."/>
        </authorList>
    </citation>
    <scope>NUCLEOTIDE SEQUENCE [LARGE SCALE GENOMIC DNA]</scope>
    <source>
        <strain evidence="2 3">NBRC 108950</strain>
    </source>
</reference>
<evidence type="ECO:0000259" key="1">
    <source>
        <dbReference type="PROSITE" id="PS51186"/>
    </source>
</evidence>
<dbReference type="InterPro" id="IPR016181">
    <property type="entry name" value="Acyl_CoA_acyltransferase"/>
</dbReference>
<dbReference type="PROSITE" id="PS51186">
    <property type="entry name" value="GNAT"/>
    <property type="match status" value="1"/>
</dbReference>
<organism evidence="2 3">
    <name type="scientific">Reyranella soli</name>
    <dbReference type="NCBI Taxonomy" id="1230389"/>
    <lineage>
        <taxon>Bacteria</taxon>
        <taxon>Pseudomonadati</taxon>
        <taxon>Pseudomonadota</taxon>
        <taxon>Alphaproteobacteria</taxon>
        <taxon>Hyphomicrobiales</taxon>
        <taxon>Reyranellaceae</taxon>
        <taxon>Reyranella</taxon>
    </lineage>
</organism>
<sequence length="171" mass="18998">MDAATYAATERLRDGASLEVRALRPDDRAAMLESIGRFSNEALHRRFFAPKRNFSEREIDFFLNVDFESHVALVAVLAEGGRPVIVGGSRYVVCRPGCAEVAFAIDDPHQKRGIATHLIAHLIRIARAAALKEFVAEVLPENMPMLKVFERCGLAMTTRRDRGVVHVTLAL</sequence>
<dbReference type="AlphaFoldDB" id="A0A512N2Z6"/>
<dbReference type="SUPFAM" id="SSF55729">
    <property type="entry name" value="Acyl-CoA N-acyltransferases (Nat)"/>
    <property type="match status" value="1"/>
</dbReference>
<dbReference type="Pfam" id="PF00583">
    <property type="entry name" value="Acetyltransf_1"/>
    <property type="match status" value="1"/>
</dbReference>